<dbReference type="EMBL" id="LMVP01000051">
    <property type="protein sequence ID" value="PAV13825.1"/>
    <property type="molecule type" value="Genomic_DNA"/>
</dbReference>
<dbReference type="RefSeq" id="WP_095643383.1">
    <property type="nucleotide sequence ID" value="NZ_LMVP01000051.1"/>
</dbReference>
<keyword evidence="2" id="KW-1185">Reference proteome</keyword>
<accession>A0A2A2HX15</accession>
<dbReference type="OrthoDB" id="137368at2157"/>
<name>A0A2A2HX15_9EURY</name>
<evidence type="ECO:0000313" key="1">
    <source>
        <dbReference type="EMBL" id="PAV13825.1"/>
    </source>
</evidence>
<proteinExistence type="predicted"/>
<dbReference type="AlphaFoldDB" id="A0A2A2HX15"/>
<sequence length="80" mass="8975">MNPEDKTIASEDPSREFGAMGELLRELQKEELEQNASSPAETPEVKITKDIAKLMAEISTTLKEIAETQKSILEEIKRSK</sequence>
<gene>
    <name evidence="1" type="ORF">ASJ81_16215</name>
</gene>
<comment type="caution">
    <text evidence="1">The sequence shown here is derived from an EMBL/GenBank/DDBJ whole genome shotgun (WGS) entry which is preliminary data.</text>
</comment>
<evidence type="ECO:0000313" key="2">
    <source>
        <dbReference type="Proteomes" id="UP000218164"/>
    </source>
</evidence>
<organism evidence="1 2">
    <name type="scientific">Methanosarcina spelaei</name>
    <dbReference type="NCBI Taxonomy" id="1036679"/>
    <lineage>
        <taxon>Archaea</taxon>
        <taxon>Methanobacteriati</taxon>
        <taxon>Methanobacteriota</taxon>
        <taxon>Stenosarchaea group</taxon>
        <taxon>Methanomicrobia</taxon>
        <taxon>Methanosarcinales</taxon>
        <taxon>Methanosarcinaceae</taxon>
        <taxon>Methanosarcina</taxon>
    </lineage>
</organism>
<dbReference type="Proteomes" id="UP000218164">
    <property type="component" value="Unassembled WGS sequence"/>
</dbReference>
<reference evidence="1 2" key="1">
    <citation type="journal article" date="2017" name="BMC Genomics">
        <title>Genomic analysis of methanogenic archaea reveals a shift towards energy conservation.</title>
        <authorList>
            <person name="Gilmore S.P."/>
            <person name="Henske J.K."/>
            <person name="Sexton J.A."/>
            <person name="Solomon K.V."/>
            <person name="Seppala S."/>
            <person name="Yoo J.I."/>
            <person name="Huyett L.M."/>
            <person name="Pressman A."/>
            <person name="Cogan J.Z."/>
            <person name="Kivenson V."/>
            <person name="Peng X."/>
            <person name="Tan Y."/>
            <person name="Valentine D.L."/>
            <person name="O'Malley M.A."/>
        </authorList>
    </citation>
    <scope>NUCLEOTIDE SEQUENCE [LARGE SCALE GENOMIC DNA]</scope>
    <source>
        <strain evidence="1 2">MC-15</strain>
    </source>
</reference>
<protein>
    <submittedName>
        <fullName evidence="1">Uncharacterized protein</fullName>
    </submittedName>
</protein>